<dbReference type="InterPro" id="IPR000182">
    <property type="entry name" value="GNAT_dom"/>
</dbReference>
<evidence type="ECO:0000256" key="1">
    <source>
        <dbReference type="ARBA" id="ARBA00022679"/>
    </source>
</evidence>
<evidence type="ECO:0000256" key="2">
    <source>
        <dbReference type="ARBA" id="ARBA00023315"/>
    </source>
</evidence>
<dbReference type="Pfam" id="PF00583">
    <property type="entry name" value="Acetyltransf_1"/>
    <property type="match status" value="1"/>
</dbReference>
<dbReference type="EMBL" id="CP011602">
    <property type="protein sequence ID" value="AKL11857.1"/>
    <property type="molecule type" value="Genomic_DNA"/>
</dbReference>
<evidence type="ECO:0000313" key="4">
    <source>
        <dbReference type="EMBL" id="AKL11857.1"/>
    </source>
</evidence>
<organism evidence="4 5">
    <name type="scientific">Phytobacter ursingii</name>
    <dbReference type="NCBI Taxonomy" id="1972431"/>
    <lineage>
        <taxon>Bacteria</taxon>
        <taxon>Pseudomonadati</taxon>
        <taxon>Pseudomonadota</taxon>
        <taxon>Gammaproteobacteria</taxon>
        <taxon>Enterobacterales</taxon>
        <taxon>Enterobacteriaceae</taxon>
        <taxon>Phytobacter</taxon>
    </lineage>
</organism>
<keyword evidence="2" id="KW-0012">Acyltransferase</keyword>
<dbReference type="AlphaFoldDB" id="A0AAC8TLZ5"/>
<proteinExistence type="predicted"/>
<dbReference type="PROSITE" id="PS51186">
    <property type="entry name" value="GNAT"/>
    <property type="match status" value="1"/>
</dbReference>
<evidence type="ECO:0000313" key="5">
    <source>
        <dbReference type="Proteomes" id="UP000035479"/>
    </source>
</evidence>
<dbReference type="PANTHER" id="PTHR43420">
    <property type="entry name" value="ACETYLTRANSFERASE"/>
    <property type="match status" value="1"/>
</dbReference>
<dbReference type="Gene3D" id="3.40.630.30">
    <property type="match status" value="1"/>
</dbReference>
<dbReference type="CDD" id="cd04301">
    <property type="entry name" value="NAT_SF"/>
    <property type="match status" value="1"/>
</dbReference>
<keyword evidence="1" id="KW-0808">Transferase</keyword>
<dbReference type="GO" id="GO:0016747">
    <property type="term" value="F:acyltransferase activity, transferring groups other than amino-acyl groups"/>
    <property type="evidence" value="ECO:0007669"/>
    <property type="project" value="InterPro"/>
</dbReference>
<dbReference type="InterPro" id="IPR016181">
    <property type="entry name" value="Acyl_CoA_acyltransferase"/>
</dbReference>
<reference evidence="4 5" key="1">
    <citation type="submission" date="2015-06" db="EMBL/GenBank/DDBJ databases">
        <title>Rapid spread of a carbapenem resistance gene driven by multiple levels of genetic mobility.</title>
        <authorList>
            <person name="Sheppard A.E."/>
            <person name="Stoesser N."/>
            <person name="Wilson D."/>
            <person name="Sebra R."/>
            <person name="Kasarskis A."/>
            <person name="Anson L."/>
            <person name="Giess A."/>
            <person name="Pankhurst L."/>
            <person name="Vaughan A."/>
            <person name="Grim C.J."/>
            <person name="Cox H."/>
            <person name="Yeh A."/>
            <person name="Sifri C.D."/>
            <person name="Walker S."/>
            <person name="Peto T.E."/>
            <person name="Crook D.W."/>
            <person name="Mathers A.J."/>
        </authorList>
    </citation>
    <scope>NUCLEOTIDE SEQUENCE [LARGE SCALE GENOMIC DNA]</scope>
    <source>
        <strain evidence="4 5">CAV1151</strain>
    </source>
</reference>
<evidence type="ECO:0000259" key="3">
    <source>
        <dbReference type="PROSITE" id="PS51186"/>
    </source>
</evidence>
<feature type="domain" description="N-acetyltransferase" evidence="3">
    <location>
        <begin position="18"/>
        <end position="156"/>
    </location>
</feature>
<gene>
    <name evidence="4" type="ORF">AB182_11310</name>
</gene>
<dbReference type="RefSeq" id="WP_047370167.1">
    <property type="nucleotide sequence ID" value="NZ_CP011602.1"/>
</dbReference>
<accession>A0AAC8TLZ5</accession>
<dbReference type="Proteomes" id="UP000035479">
    <property type="component" value="Chromosome"/>
</dbReference>
<protein>
    <recommendedName>
        <fullName evidence="3">N-acetyltransferase domain-containing protein</fullName>
    </recommendedName>
</protein>
<name>A0AAC8TLZ5_9ENTR</name>
<dbReference type="SUPFAM" id="SSF55729">
    <property type="entry name" value="Acyl-CoA N-acyltransferases (Nat)"/>
    <property type="match status" value="1"/>
</dbReference>
<dbReference type="InterPro" id="IPR050680">
    <property type="entry name" value="YpeA/RimI_acetyltransf"/>
</dbReference>
<sequence length="156" mass="17399">MIVLHPMSETDFAGFLAYFIPDYAEEIAANYHLSQEEAVAQAKREIAASLPDGEKTQGQSLKSIVHTDNGGEQQIGYLWYRANTEDQSAFIYDFYLLPAFRSQGLGSRAMQSLEALLTGQGIRQIKLRVAAENAHAKKVYEANGYQVTGYNMNKLL</sequence>
<dbReference type="KEGG" id="kin:AB182_11310"/>